<dbReference type="HOGENOM" id="CLU_615386_0_0_1"/>
<feature type="compositionally biased region" description="Basic and acidic residues" evidence="1">
    <location>
        <begin position="347"/>
        <end position="357"/>
    </location>
</feature>
<accession>A0A0D2BUJ6</accession>
<dbReference type="AlphaFoldDB" id="A0A0D2BUJ6"/>
<feature type="region of interest" description="Disordered" evidence="1">
    <location>
        <begin position="202"/>
        <end position="234"/>
    </location>
</feature>
<feature type="region of interest" description="Disordered" evidence="1">
    <location>
        <begin position="50"/>
        <end position="95"/>
    </location>
</feature>
<feature type="compositionally biased region" description="Basic and acidic residues" evidence="1">
    <location>
        <begin position="223"/>
        <end position="234"/>
    </location>
</feature>
<name>A0A0D2BUJ6_9EURO</name>
<dbReference type="EMBL" id="KN847050">
    <property type="protein sequence ID" value="KIW22065.1"/>
    <property type="molecule type" value="Genomic_DNA"/>
</dbReference>
<dbReference type="RefSeq" id="XP_016242281.1">
    <property type="nucleotide sequence ID" value="XM_016400061.1"/>
</dbReference>
<protein>
    <submittedName>
        <fullName evidence="2">Uncharacterized protein</fullName>
    </submittedName>
</protein>
<feature type="compositionally biased region" description="Polar residues" evidence="1">
    <location>
        <begin position="279"/>
        <end position="290"/>
    </location>
</feature>
<dbReference type="VEuPathDB" id="FungiDB:PV07_12528"/>
<keyword evidence="3" id="KW-1185">Reference proteome</keyword>
<gene>
    <name evidence="2" type="ORF">PV07_12528</name>
</gene>
<sequence>MKLDYTFPQSPLTEEVVDEFCAIATPLPTPTKKPTMSPCNDAEDGWEMINESSIQGISEADKSGQGDDITSRAAGRAEEYTGEDESTLGRKDHEGSIASNTLDIVKRDLNDMAKPNCEATCVLESNDGEMGNESQAQNKRMTFQNIITQSGDLLIDVQTETGPKKFHGKVELASFMEHAEDTADLIKPDDDLSLASNVPNIVQPESNGIGQSDRGTTCPTKTSHTETKDRAEPNKRVTVENTIGRSGTTNVETEGGCVQFQGKQWELLPLADTDKPATKSGSGFNSVRQISRQDHRLPTRPTPNRDTDRDAWPSDHASSDRLRNIPASQSTRMINEDEERATLPLKTRTDANTKDDGTFALQHAHRRSRATSSGTQESSGSDRTTIAGYFPPHSNIFVSGSNGSKQIVASRHPMYAHLSAGKNTFQFVGNTDTLLAYLGKRDEGQ</sequence>
<dbReference type="GeneID" id="27351722"/>
<evidence type="ECO:0000313" key="3">
    <source>
        <dbReference type="Proteomes" id="UP000054466"/>
    </source>
</evidence>
<evidence type="ECO:0000256" key="1">
    <source>
        <dbReference type="SAM" id="MobiDB-lite"/>
    </source>
</evidence>
<feature type="compositionally biased region" description="Polar residues" evidence="1">
    <location>
        <begin position="370"/>
        <end position="384"/>
    </location>
</feature>
<reference evidence="2 3" key="1">
    <citation type="submission" date="2015-01" db="EMBL/GenBank/DDBJ databases">
        <title>The Genome Sequence of Cladophialophora immunda CBS83496.</title>
        <authorList>
            <consortium name="The Broad Institute Genomics Platform"/>
            <person name="Cuomo C."/>
            <person name="de Hoog S."/>
            <person name="Gorbushina A."/>
            <person name="Stielow B."/>
            <person name="Teixiera M."/>
            <person name="Abouelleil A."/>
            <person name="Chapman S.B."/>
            <person name="Priest M."/>
            <person name="Young S.K."/>
            <person name="Wortman J."/>
            <person name="Nusbaum C."/>
            <person name="Birren B."/>
        </authorList>
    </citation>
    <scope>NUCLEOTIDE SEQUENCE [LARGE SCALE GENOMIC DNA]</scope>
    <source>
        <strain evidence="2 3">CBS 83496</strain>
    </source>
</reference>
<feature type="region of interest" description="Disordered" evidence="1">
    <location>
        <begin position="273"/>
        <end position="387"/>
    </location>
</feature>
<feature type="compositionally biased region" description="Basic and acidic residues" evidence="1">
    <location>
        <begin position="291"/>
        <end position="323"/>
    </location>
</feature>
<evidence type="ECO:0000313" key="2">
    <source>
        <dbReference type="EMBL" id="KIW22065.1"/>
    </source>
</evidence>
<proteinExistence type="predicted"/>
<organism evidence="2 3">
    <name type="scientific">Cladophialophora immunda</name>
    <dbReference type="NCBI Taxonomy" id="569365"/>
    <lineage>
        <taxon>Eukaryota</taxon>
        <taxon>Fungi</taxon>
        <taxon>Dikarya</taxon>
        <taxon>Ascomycota</taxon>
        <taxon>Pezizomycotina</taxon>
        <taxon>Eurotiomycetes</taxon>
        <taxon>Chaetothyriomycetidae</taxon>
        <taxon>Chaetothyriales</taxon>
        <taxon>Herpotrichiellaceae</taxon>
        <taxon>Cladophialophora</taxon>
    </lineage>
</organism>
<dbReference type="Proteomes" id="UP000054466">
    <property type="component" value="Unassembled WGS sequence"/>
</dbReference>
<feature type="compositionally biased region" description="Polar residues" evidence="1">
    <location>
        <begin position="202"/>
        <end position="222"/>
    </location>
</feature>